<evidence type="ECO:0000256" key="3">
    <source>
        <dbReference type="ARBA" id="ARBA00022714"/>
    </source>
</evidence>
<dbReference type="InterPro" id="IPR017927">
    <property type="entry name" value="FAD-bd_FR_type"/>
</dbReference>
<dbReference type="InterPro" id="IPR017938">
    <property type="entry name" value="Riboflavin_synthase-like_b-brl"/>
</dbReference>
<dbReference type="Gene3D" id="2.40.30.10">
    <property type="entry name" value="Translation factors"/>
    <property type="match status" value="1"/>
</dbReference>
<evidence type="ECO:0000256" key="6">
    <source>
        <dbReference type="ARBA" id="ARBA00023002"/>
    </source>
</evidence>
<sequence length="363" mass="38707">MTVVEETASPVRAAFHTLTVAAVEPLTSDSVAVTFDVPPELAEAYRFRPGQHLTIRSDHGRANARRSYSIATPVGGPLRIGVKRLPGGAFSTWACADLRPGMQLEVMTPKGNFGTDISPDTARHHVALGAGSGITPLLSIVASVLAGEPRSTVTLLYGSRGSAQIMFGEELADLKDSYPSRFQLLHFLSREPQASPLRAGRLDADKLDGVLGPLVPLDADAWYLCGPNDAVGTWAGVLEARGVDPARVHREIFHRGAPVSPAKVDSTHVDGPHSTVYFTLDGRSGEVEISPEETVLDGVLRLRPDAPYACRGGVCGTCRATVTSGTAAMDANFALEDDELERGFVLTCQARPKGPELTVDYDR</sequence>
<keyword evidence="6" id="KW-0560">Oxidoreductase</keyword>
<dbReference type="PANTHER" id="PTHR47354:SF8">
    <property type="entry name" value="1,2-PHENYLACETYL-COA EPOXIDASE, SUBUNIT E"/>
    <property type="match status" value="1"/>
</dbReference>
<dbReference type="InterPro" id="IPR050415">
    <property type="entry name" value="MRET"/>
</dbReference>
<dbReference type="InterPro" id="IPR036010">
    <property type="entry name" value="2Fe-2S_ferredoxin-like_sf"/>
</dbReference>
<evidence type="ECO:0000256" key="1">
    <source>
        <dbReference type="ARBA" id="ARBA00001974"/>
    </source>
</evidence>
<keyword evidence="12" id="KW-1185">Reference proteome</keyword>
<dbReference type="CDD" id="cd00207">
    <property type="entry name" value="fer2"/>
    <property type="match status" value="1"/>
</dbReference>
<dbReference type="SUPFAM" id="SSF54292">
    <property type="entry name" value="2Fe-2S ferredoxin-like"/>
    <property type="match status" value="1"/>
</dbReference>
<dbReference type="PANTHER" id="PTHR47354">
    <property type="entry name" value="NADH OXIDOREDUCTASE HCR"/>
    <property type="match status" value="1"/>
</dbReference>
<keyword evidence="8" id="KW-0411">Iron-sulfur</keyword>
<dbReference type="InterPro" id="IPR001041">
    <property type="entry name" value="2Fe-2S_ferredoxin-type"/>
</dbReference>
<dbReference type="InterPro" id="IPR008333">
    <property type="entry name" value="Cbr1-like_FAD-bd_dom"/>
</dbReference>
<dbReference type="InterPro" id="IPR006058">
    <property type="entry name" value="2Fe2S_fd_BS"/>
</dbReference>
<dbReference type="InterPro" id="IPR039261">
    <property type="entry name" value="FNR_nucleotide-bd"/>
</dbReference>
<feature type="domain" description="2Fe-2S ferredoxin-type" evidence="9">
    <location>
        <begin position="274"/>
        <end position="363"/>
    </location>
</feature>
<dbReference type="CDD" id="cd06214">
    <property type="entry name" value="PA_degradation_oxidoreductase_like"/>
    <property type="match status" value="1"/>
</dbReference>
<feature type="domain" description="FAD-binding FR-type" evidence="10">
    <location>
        <begin position="13"/>
        <end position="116"/>
    </location>
</feature>
<dbReference type="SUPFAM" id="SSF63380">
    <property type="entry name" value="Riboflavin synthase domain-like"/>
    <property type="match status" value="1"/>
</dbReference>
<dbReference type="Pfam" id="PF00175">
    <property type="entry name" value="NAD_binding_1"/>
    <property type="match status" value="1"/>
</dbReference>
<dbReference type="RefSeq" id="WP_344609525.1">
    <property type="nucleotide sequence ID" value="NZ_BAAAHE010000055.1"/>
</dbReference>
<keyword evidence="4" id="KW-0479">Metal-binding</keyword>
<dbReference type="Proteomes" id="UP001500957">
    <property type="component" value="Unassembled WGS sequence"/>
</dbReference>
<reference evidence="11 12" key="1">
    <citation type="journal article" date="2019" name="Int. J. Syst. Evol. Microbiol.">
        <title>The Global Catalogue of Microorganisms (GCM) 10K type strain sequencing project: providing services to taxonomists for standard genome sequencing and annotation.</title>
        <authorList>
            <consortium name="The Broad Institute Genomics Platform"/>
            <consortium name="The Broad Institute Genome Sequencing Center for Infectious Disease"/>
            <person name="Wu L."/>
            <person name="Ma J."/>
        </authorList>
    </citation>
    <scope>NUCLEOTIDE SEQUENCE [LARGE SCALE GENOMIC DNA]</scope>
    <source>
        <strain evidence="11 12">JCM 10671</strain>
    </source>
</reference>
<dbReference type="PROSITE" id="PS51384">
    <property type="entry name" value="FAD_FR"/>
    <property type="match status" value="1"/>
</dbReference>
<dbReference type="NCBIfam" id="TIGR02160">
    <property type="entry name" value="PA_CoA_Oxy5"/>
    <property type="match status" value="1"/>
</dbReference>
<dbReference type="Gene3D" id="3.40.50.80">
    <property type="entry name" value="Nucleotide-binding domain of ferredoxin-NADP reductase (FNR) module"/>
    <property type="match status" value="1"/>
</dbReference>
<dbReference type="PROSITE" id="PS51085">
    <property type="entry name" value="2FE2S_FER_2"/>
    <property type="match status" value="1"/>
</dbReference>
<dbReference type="Pfam" id="PF00111">
    <property type="entry name" value="Fer2"/>
    <property type="match status" value="1"/>
</dbReference>
<evidence type="ECO:0000259" key="10">
    <source>
        <dbReference type="PROSITE" id="PS51384"/>
    </source>
</evidence>
<dbReference type="PRINTS" id="PR00410">
    <property type="entry name" value="PHEHYDRXLASE"/>
</dbReference>
<evidence type="ECO:0000259" key="9">
    <source>
        <dbReference type="PROSITE" id="PS51085"/>
    </source>
</evidence>
<name>A0ABN1HC40_9ACTN</name>
<dbReference type="SUPFAM" id="SSF52343">
    <property type="entry name" value="Ferredoxin reductase-like, C-terminal NADP-linked domain"/>
    <property type="match status" value="1"/>
</dbReference>
<protein>
    <submittedName>
        <fullName evidence="11">Phenylacetate-CoA oxygenase/reductase subunit PaaK</fullName>
    </submittedName>
</protein>
<dbReference type="Pfam" id="PF00970">
    <property type="entry name" value="FAD_binding_6"/>
    <property type="match status" value="1"/>
</dbReference>
<keyword evidence="7" id="KW-0408">Iron</keyword>
<dbReference type="InterPro" id="IPR001433">
    <property type="entry name" value="OxRdtase_FAD/NAD-bd"/>
</dbReference>
<dbReference type="Gene3D" id="3.10.20.30">
    <property type="match status" value="1"/>
</dbReference>
<gene>
    <name evidence="11" type="primary">paaK</name>
    <name evidence="11" type="ORF">GCM10009547_47450</name>
</gene>
<evidence type="ECO:0000313" key="12">
    <source>
        <dbReference type="Proteomes" id="UP001500957"/>
    </source>
</evidence>
<evidence type="ECO:0000256" key="7">
    <source>
        <dbReference type="ARBA" id="ARBA00023004"/>
    </source>
</evidence>
<dbReference type="PRINTS" id="PR00371">
    <property type="entry name" value="FPNCR"/>
</dbReference>
<keyword evidence="5" id="KW-0274">FAD</keyword>
<evidence type="ECO:0000256" key="2">
    <source>
        <dbReference type="ARBA" id="ARBA00022630"/>
    </source>
</evidence>
<dbReference type="EMBL" id="BAAAHE010000055">
    <property type="protein sequence ID" value="GAA0637600.1"/>
    <property type="molecule type" value="Genomic_DNA"/>
</dbReference>
<dbReference type="PROSITE" id="PS00197">
    <property type="entry name" value="2FE2S_FER_1"/>
    <property type="match status" value="1"/>
</dbReference>
<evidence type="ECO:0000313" key="11">
    <source>
        <dbReference type="EMBL" id="GAA0637600.1"/>
    </source>
</evidence>
<evidence type="ECO:0000256" key="5">
    <source>
        <dbReference type="ARBA" id="ARBA00022827"/>
    </source>
</evidence>
<dbReference type="InterPro" id="IPR011884">
    <property type="entry name" value="PaaE"/>
</dbReference>
<dbReference type="InterPro" id="IPR012675">
    <property type="entry name" value="Beta-grasp_dom_sf"/>
</dbReference>
<evidence type="ECO:0000256" key="8">
    <source>
        <dbReference type="ARBA" id="ARBA00023014"/>
    </source>
</evidence>
<comment type="caution">
    <text evidence="11">The sequence shown here is derived from an EMBL/GenBank/DDBJ whole genome shotgun (WGS) entry which is preliminary data.</text>
</comment>
<accession>A0ABN1HC40</accession>
<proteinExistence type="predicted"/>
<comment type="cofactor">
    <cofactor evidence="1">
        <name>FAD</name>
        <dbReference type="ChEBI" id="CHEBI:57692"/>
    </cofactor>
</comment>
<keyword evidence="2" id="KW-0285">Flavoprotein</keyword>
<organism evidence="11 12">
    <name type="scientific">Sporichthya brevicatena</name>
    <dbReference type="NCBI Taxonomy" id="171442"/>
    <lineage>
        <taxon>Bacteria</taxon>
        <taxon>Bacillati</taxon>
        <taxon>Actinomycetota</taxon>
        <taxon>Actinomycetes</taxon>
        <taxon>Sporichthyales</taxon>
        <taxon>Sporichthyaceae</taxon>
        <taxon>Sporichthya</taxon>
    </lineage>
</organism>
<evidence type="ECO:0000256" key="4">
    <source>
        <dbReference type="ARBA" id="ARBA00022723"/>
    </source>
</evidence>
<keyword evidence="3" id="KW-0001">2Fe-2S</keyword>
<dbReference type="InterPro" id="IPR001709">
    <property type="entry name" value="Flavoprot_Pyr_Nucl_cyt_Rdtase"/>
</dbReference>